<evidence type="ECO:0000313" key="1">
    <source>
        <dbReference type="EMBL" id="TXG62579.1"/>
    </source>
</evidence>
<sequence>MLWRQVENERKLSLYLRGYQNNCSLTKLYERLDGSVRAEERFAAIRSFSGPSYSMSKIGILRWIASFAKGTSDSSNESCAVYKPSNKKHCGLAERKLQLSHTVVGDDAMDKDQKETMGVEMQILGEAGRKFEVDPNILDRSDLVIDVVGPLNPAQRRRTAWPEGCQPNPAQSSMVVSHCRDKAYQGFNPWGPTTSVMQGSFASKGYDSGLDEASYLAWVEKFKETSQSSGDFVVAMGNRKKLPEDKHFKLEAARKKTEEKKLAKWEAHGYHSLSVKDPMFIFNRLF</sequence>
<dbReference type="OrthoDB" id="1739109at2759"/>
<comment type="caution">
    <text evidence="1">The sequence shown here is derived from an EMBL/GenBank/DDBJ whole genome shotgun (WGS) entry which is preliminary data.</text>
</comment>
<dbReference type="Proteomes" id="UP000323000">
    <property type="component" value="Chromosome 4"/>
</dbReference>
<dbReference type="AlphaFoldDB" id="A0A5C7I0N7"/>
<gene>
    <name evidence="1" type="ORF">EZV62_009573</name>
</gene>
<proteinExistence type="predicted"/>
<protein>
    <submittedName>
        <fullName evidence="1">Uncharacterized protein</fullName>
    </submittedName>
</protein>
<dbReference type="EMBL" id="VAHF01000004">
    <property type="protein sequence ID" value="TXG62579.1"/>
    <property type="molecule type" value="Genomic_DNA"/>
</dbReference>
<name>A0A5C7I0N7_9ROSI</name>
<accession>A0A5C7I0N7</accession>
<organism evidence="1 2">
    <name type="scientific">Acer yangbiense</name>
    <dbReference type="NCBI Taxonomy" id="1000413"/>
    <lineage>
        <taxon>Eukaryota</taxon>
        <taxon>Viridiplantae</taxon>
        <taxon>Streptophyta</taxon>
        <taxon>Embryophyta</taxon>
        <taxon>Tracheophyta</taxon>
        <taxon>Spermatophyta</taxon>
        <taxon>Magnoliopsida</taxon>
        <taxon>eudicotyledons</taxon>
        <taxon>Gunneridae</taxon>
        <taxon>Pentapetalae</taxon>
        <taxon>rosids</taxon>
        <taxon>malvids</taxon>
        <taxon>Sapindales</taxon>
        <taxon>Sapindaceae</taxon>
        <taxon>Hippocastanoideae</taxon>
        <taxon>Acereae</taxon>
        <taxon>Acer</taxon>
    </lineage>
</organism>
<reference evidence="2" key="1">
    <citation type="journal article" date="2019" name="Gigascience">
        <title>De novo genome assembly of the endangered Acer yangbiense, a plant species with extremely small populations endemic to Yunnan Province, China.</title>
        <authorList>
            <person name="Yang J."/>
            <person name="Wariss H.M."/>
            <person name="Tao L."/>
            <person name="Zhang R."/>
            <person name="Yun Q."/>
            <person name="Hollingsworth P."/>
            <person name="Dao Z."/>
            <person name="Luo G."/>
            <person name="Guo H."/>
            <person name="Ma Y."/>
            <person name="Sun W."/>
        </authorList>
    </citation>
    <scope>NUCLEOTIDE SEQUENCE [LARGE SCALE GENOMIC DNA]</scope>
    <source>
        <strain evidence="2">cv. Malutang</strain>
    </source>
</reference>
<keyword evidence="2" id="KW-1185">Reference proteome</keyword>
<evidence type="ECO:0000313" key="2">
    <source>
        <dbReference type="Proteomes" id="UP000323000"/>
    </source>
</evidence>